<proteinExistence type="predicted"/>
<feature type="region of interest" description="Disordered" evidence="1">
    <location>
        <begin position="35"/>
        <end position="56"/>
    </location>
</feature>
<protein>
    <submittedName>
        <fullName evidence="3">Uncharacterized protein</fullName>
    </submittedName>
</protein>
<dbReference type="EMBL" id="KV784357">
    <property type="protein sequence ID" value="OEU17805.1"/>
    <property type="molecule type" value="Genomic_DNA"/>
</dbReference>
<sequence>MVTISIVALLLIFFPHHPSSLALIPIPSSRGSADVDTINNKSNNNNNNNNSGGGRREFLKKSATALMITTTTSVIVFPSLAHAATMMSSDYTTSIYDLYNDDCQTDCFLDCALSSKTSTSTPTSTSWWTNKLRGRNNNDNNNANECERKCVRTGRRYCQDKTASLSSLSPLSSSKTIRYVVTTKEPQIVPAKRIPGLRLRWRDEFFNDIDDSNSNTSTMSQ</sequence>
<gene>
    <name evidence="3" type="ORF">FRACYDRAFT_238231</name>
</gene>
<dbReference type="KEGG" id="fcy:FRACYDRAFT_238231"/>
<dbReference type="Proteomes" id="UP000095751">
    <property type="component" value="Unassembled WGS sequence"/>
</dbReference>
<feature type="chain" id="PRO_5009193143" evidence="2">
    <location>
        <begin position="23"/>
        <end position="221"/>
    </location>
</feature>
<evidence type="ECO:0000256" key="1">
    <source>
        <dbReference type="SAM" id="MobiDB-lite"/>
    </source>
</evidence>
<evidence type="ECO:0000256" key="2">
    <source>
        <dbReference type="SAM" id="SignalP"/>
    </source>
</evidence>
<feature type="compositionally biased region" description="Low complexity" evidence="1">
    <location>
        <begin position="39"/>
        <end position="50"/>
    </location>
</feature>
<feature type="signal peptide" evidence="2">
    <location>
        <begin position="1"/>
        <end position="22"/>
    </location>
</feature>
<accession>A0A1E7FIE0</accession>
<evidence type="ECO:0000313" key="4">
    <source>
        <dbReference type="Proteomes" id="UP000095751"/>
    </source>
</evidence>
<organism evidence="3 4">
    <name type="scientific">Fragilariopsis cylindrus CCMP1102</name>
    <dbReference type="NCBI Taxonomy" id="635003"/>
    <lineage>
        <taxon>Eukaryota</taxon>
        <taxon>Sar</taxon>
        <taxon>Stramenopiles</taxon>
        <taxon>Ochrophyta</taxon>
        <taxon>Bacillariophyta</taxon>
        <taxon>Bacillariophyceae</taxon>
        <taxon>Bacillariophycidae</taxon>
        <taxon>Bacillariales</taxon>
        <taxon>Bacillariaceae</taxon>
        <taxon>Fragilariopsis</taxon>
    </lineage>
</organism>
<reference evidence="3 4" key="1">
    <citation type="submission" date="2016-09" db="EMBL/GenBank/DDBJ databases">
        <title>Extensive genetic diversity and differential bi-allelic expression allows diatom success in the polar Southern Ocean.</title>
        <authorList>
            <consortium name="DOE Joint Genome Institute"/>
            <person name="Mock T."/>
            <person name="Otillar R.P."/>
            <person name="Strauss J."/>
            <person name="Dupont C."/>
            <person name="Frickenhaus S."/>
            <person name="Maumus F."/>
            <person name="Mcmullan M."/>
            <person name="Sanges R."/>
            <person name="Schmutz J."/>
            <person name="Toseland A."/>
            <person name="Valas R."/>
            <person name="Veluchamy A."/>
            <person name="Ward B.J."/>
            <person name="Allen A."/>
            <person name="Barry K."/>
            <person name="Falciatore A."/>
            <person name="Ferrante M."/>
            <person name="Fortunato A.E."/>
            <person name="Gloeckner G."/>
            <person name="Gruber A."/>
            <person name="Hipkin R."/>
            <person name="Janech M."/>
            <person name="Kroth P."/>
            <person name="Leese F."/>
            <person name="Lindquist E."/>
            <person name="Lyon B.R."/>
            <person name="Martin J."/>
            <person name="Mayer C."/>
            <person name="Parker M."/>
            <person name="Quesneville H."/>
            <person name="Raymond J."/>
            <person name="Uhlig C."/>
            <person name="Valentin K.U."/>
            <person name="Worden A.Z."/>
            <person name="Armbrust E.V."/>
            <person name="Bowler C."/>
            <person name="Green B."/>
            <person name="Moulton V."/>
            <person name="Van Oosterhout C."/>
            <person name="Grigoriev I."/>
        </authorList>
    </citation>
    <scope>NUCLEOTIDE SEQUENCE [LARGE SCALE GENOMIC DNA]</scope>
    <source>
        <strain evidence="3 4">CCMP1102</strain>
    </source>
</reference>
<dbReference type="InParanoid" id="A0A1E7FIE0"/>
<keyword evidence="2" id="KW-0732">Signal</keyword>
<dbReference type="AlphaFoldDB" id="A0A1E7FIE0"/>
<keyword evidence="4" id="KW-1185">Reference proteome</keyword>
<name>A0A1E7FIE0_9STRA</name>
<evidence type="ECO:0000313" key="3">
    <source>
        <dbReference type="EMBL" id="OEU17805.1"/>
    </source>
</evidence>